<gene>
    <name evidence="1" type="ORF">L1987_30727</name>
</gene>
<sequence>MIRYSLSVGFISFSVDTEAEDSIDMQNGDSDSSSSEEDGHASAILLGSSIAVKNDVRPYQASRSEEIISLHHMDFLG</sequence>
<organism evidence="1 2">
    <name type="scientific">Smallanthus sonchifolius</name>
    <dbReference type="NCBI Taxonomy" id="185202"/>
    <lineage>
        <taxon>Eukaryota</taxon>
        <taxon>Viridiplantae</taxon>
        <taxon>Streptophyta</taxon>
        <taxon>Embryophyta</taxon>
        <taxon>Tracheophyta</taxon>
        <taxon>Spermatophyta</taxon>
        <taxon>Magnoliopsida</taxon>
        <taxon>eudicotyledons</taxon>
        <taxon>Gunneridae</taxon>
        <taxon>Pentapetalae</taxon>
        <taxon>asterids</taxon>
        <taxon>campanulids</taxon>
        <taxon>Asterales</taxon>
        <taxon>Asteraceae</taxon>
        <taxon>Asteroideae</taxon>
        <taxon>Heliantheae alliance</taxon>
        <taxon>Millerieae</taxon>
        <taxon>Smallanthus</taxon>
    </lineage>
</organism>
<accession>A0ACB9I3J3</accession>
<proteinExistence type="predicted"/>
<dbReference type="EMBL" id="CM042027">
    <property type="protein sequence ID" value="KAI3802589.1"/>
    <property type="molecule type" value="Genomic_DNA"/>
</dbReference>
<keyword evidence="2" id="KW-1185">Reference proteome</keyword>
<name>A0ACB9I3J3_9ASTR</name>
<reference evidence="2" key="1">
    <citation type="journal article" date="2022" name="Mol. Ecol. Resour.">
        <title>The genomes of chicory, endive, great burdock and yacon provide insights into Asteraceae palaeo-polyploidization history and plant inulin production.</title>
        <authorList>
            <person name="Fan W."/>
            <person name="Wang S."/>
            <person name="Wang H."/>
            <person name="Wang A."/>
            <person name="Jiang F."/>
            <person name="Liu H."/>
            <person name="Zhao H."/>
            <person name="Xu D."/>
            <person name="Zhang Y."/>
        </authorList>
    </citation>
    <scope>NUCLEOTIDE SEQUENCE [LARGE SCALE GENOMIC DNA]</scope>
    <source>
        <strain evidence="2">cv. Yunnan</strain>
    </source>
</reference>
<protein>
    <submittedName>
        <fullName evidence="1">Uncharacterized protein</fullName>
    </submittedName>
</protein>
<comment type="caution">
    <text evidence="1">The sequence shown here is derived from an EMBL/GenBank/DDBJ whole genome shotgun (WGS) entry which is preliminary data.</text>
</comment>
<evidence type="ECO:0000313" key="1">
    <source>
        <dbReference type="EMBL" id="KAI3802589.1"/>
    </source>
</evidence>
<dbReference type="Proteomes" id="UP001056120">
    <property type="component" value="Linkage Group LG10"/>
</dbReference>
<evidence type="ECO:0000313" key="2">
    <source>
        <dbReference type="Proteomes" id="UP001056120"/>
    </source>
</evidence>
<reference evidence="1 2" key="2">
    <citation type="journal article" date="2022" name="Mol. Ecol. Resour.">
        <title>The genomes of chicory, endive, great burdock and yacon provide insights into Asteraceae paleo-polyploidization history and plant inulin production.</title>
        <authorList>
            <person name="Fan W."/>
            <person name="Wang S."/>
            <person name="Wang H."/>
            <person name="Wang A."/>
            <person name="Jiang F."/>
            <person name="Liu H."/>
            <person name="Zhao H."/>
            <person name="Xu D."/>
            <person name="Zhang Y."/>
        </authorList>
    </citation>
    <scope>NUCLEOTIDE SEQUENCE [LARGE SCALE GENOMIC DNA]</scope>
    <source>
        <strain evidence="2">cv. Yunnan</strain>
        <tissue evidence="1">Leaves</tissue>
    </source>
</reference>